<dbReference type="SUPFAM" id="SSF52743">
    <property type="entry name" value="Subtilisin-like"/>
    <property type="match status" value="1"/>
</dbReference>
<reference evidence="3" key="1">
    <citation type="journal article" date="2014" name="Genome Announc.">
        <title>Draft genome sequence of Colletotrichum sublineola, a destructive pathogen of cultivated sorghum.</title>
        <authorList>
            <person name="Baroncelli R."/>
            <person name="Sanz-Martin J.M."/>
            <person name="Rech G.E."/>
            <person name="Sukno S.A."/>
            <person name="Thon M.R."/>
        </authorList>
    </citation>
    <scope>NUCLEOTIDE SEQUENCE [LARGE SCALE GENOMIC DNA]</scope>
    <source>
        <strain evidence="3">TX430BB</strain>
    </source>
</reference>
<protein>
    <recommendedName>
        <fullName evidence="1">Peptidase S8/S53 domain-containing protein</fullName>
    </recommendedName>
</protein>
<dbReference type="InterPro" id="IPR000209">
    <property type="entry name" value="Peptidase_S8/S53_dom"/>
</dbReference>
<dbReference type="AlphaFoldDB" id="A0A066X7A0"/>
<dbReference type="Pfam" id="PF00082">
    <property type="entry name" value="Peptidase_S8"/>
    <property type="match status" value="1"/>
</dbReference>
<accession>A0A066X7A0</accession>
<sequence>MLTTSVRLSAFNMLFGHCALQPAMKTAKTASDKYAPGIEGGNPTASDALKLLMADLMRDDISIVTPSGDKRHALGYTEAYDDFLGYPAILGPTTDIIVVGAVGSDGYRPFFSSGTGTQVTVSAPGFVVCAGESKGHYQLFSGTSYAASSVAGILAAWLSQPEHKDRLQVEGKAAANVKTMVQDLAYSRVEGRPKVIWNGVDPRKDEYI</sequence>
<keyword evidence="3" id="KW-1185">Reference proteome</keyword>
<name>A0A066X7A0_COLSU</name>
<dbReference type="HOGENOM" id="CLU_1320824_0_0_1"/>
<feature type="domain" description="Peptidase S8/S53" evidence="1">
    <location>
        <begin position="56"/>
        <end position="162"/>
    </location>
</feature>
<proteinExistence type="predicted"/>
<dbReference type="GO" id="GO:0006508">
    <property type="term" value="P:proteolysis"/>
    <property type="evidence" value="ECO:0007669"/>
    <property type="project" value="InterPro"/>
</dbReference>
<evidence type="ECO:0000259" key="1">
    <source>
        <dbReference type="Pfam" id="PF00082"/>
    </source>
</evidence>
<dbReference type="CDD" id="cd00306">
    <property type="entry name" value="Peptidases_S8_S53"/>
    <property type="match status" value="1"/>
</dbReference>
<dbReference type="GO" id="GO:0004252">
    <property type="term" value="F:serine-type endopeptidase activity"/>
    <property type="evidence" value="ECO:0007669"/>
    <property type="project" value="InterPro"/>
</dbReference>
<evidence type="ECO:0000313" key="3">
    <source>
        <dbReference type="Proteomes" id="UP000027238"/>
    </source>
</evidence>
<organism evidence="2 3">
    <name type="scientific">Colletotrichum sublineola</name>
    <name type="common">Sorghum anthracnose fungus</name>
    <dbReference type="NCBI Taxonomy" id="1173701"/>
    <lineage>
        <taxon>Eukaryota</taxon>
        <taxon>Fungi</taxon>
        <taxon>Dikarya</taxon>
        <taxon>Ascomycota</taxon>
        <taxon>Pezizomycotina</taxon>
        <taxon>Sordariomycetes</taxon>
        <taxon>Hypocreomycetidae</taxon>
        <taxon>Glomerellales</taxon>
        <taxon>Glomerellaceae</taxon>
        <taxon>Colletotrichum</taxon>
        <taxon>Colletotrichum graminicola species complex</taxon>
    </lineage>
</organism>
<dbReference type="InterPro" id="IPR036852">
    <property type="entry name" value="Peptidase_S8/S53_dom_sf"/>
</dbReference>
<dbReference type="Gene3D" id="3.40.50.200">
    <property type="entry name" value="Peptidase S8/S53 domain"/>
    <property type="match status" value="1"/>
</dbReference>
<comment type="caution">
    <text evidence="2">The sequence shown here is derived from an EMBL/GenBank/DDBJ whole genome shotgun (WGS) entry which is preliminary data.</text>
</comment>
<dbReference type="EMBL" id="JMSE01001213">
    <property type="protein sequence ID" value="KDN63544.1"/>
    <property type="molecule type" value="Genomic_DNA"/>
</dbReference>
<gene>
    <name evidence="2" type="ORF">CSUB01_08911</name>
</gene>
<evidence type="ECO:0000313" key="2">
    <source>
        <dbReference type="EMBL" id="KDN63544.1"/>
    </source>
</evidence>
<dbReference type="eggNOG" id="KOG1153">
    <property type="taxonomic scope" value="Eukaryota"/>
</dbReference>
<dbReference type="Proteomes" id="UP000027238">
    <property type="component" value="Unassembled WGS sequence"/>
</dbReference>
<dbReference type="STRING" id="1173701.A0A066X7A0"/>
<dbReference type="OrthoDB" id="1896086at2759"/>